<name>A0AAN9EV98_CLITE</name>
<reference evidence="10 11" key="1">
    <citation type="submission" date="2024-01" db="EMBL/GenBank/DDBJ databases">
        <title>The genomes of 5 underutilized Papilionoideae crops provide insights into root nodulation and disease resistance.</title>
        <authorList>
            <person name="Yuan L."/>
        </authorList>
    </citation>
    <scope>NUCLEOTIDE SEQUENCE [LARGE SCALE GENOMIC DNA]</scope>
    <source>
        <strain evidence="10">LY-2023</strain>
        <tissue evidence="10">Leaf</tissue>
    </source>
</reference>
<sequence>MEKLCQKNKHKTHKVRCELKVRETAIVVIVDGSAIGAAALLRVPRATRDVIRLRDDAVSLRSAVSSILQKLKKDAAQLTQLSSTVEDVFASGDLPGAAETPANMGHSLSAVGENEYCCVTFFSDKGIFVASQRVAAFADTVKELVYDVLLSKVRQRLGDVSRLRISSSVGEQGVFPLPTFSADPQSYVTSVGGNLDVVAVVFHGEVSWFIRYLFWRYVKGYKVWTDGALHLRVAAFADTVKELVYDVLVSKVRQRLGDMSRLPISSSVGEQGAFPLPTFSAYPESYITSVGEYLLLTLPQQFEPFADGISNMCILRKIVIGREKTVCFEILNFWATTSVKTGIVVIVDGSAIARLKRKRFSEEVVHSGGTMMLDLGPFSNENFDPKKCINSACQSRHPQDSLDKHLLDMEMKLQMASVEIAASLEDQSAAALLRVPRTTRDVIRLRDDAVSLRSAVSSIL</sequence>
<evidence type="ECO:0000256" key="7">
    <source>
        <dbReference type="ARBA" id="ARBA00023136"/>
    </source>
</evidence>
<organism evidence="10 11">
    <name type="scientific">Clitoria ternatea</name>
    <name type="common">Butterfly pea</name>
    <dbReference type="NCBI Taxonomy" id="43366"/>
    <lineage>
        <taxon>Eukaryota</taxon>
        <taxon>Viridiplantae</taxon>
        <taxon>Streptophyta</taxon>
        <taxon>Embryophyta</taxon>
        <taxon>Tracheophyta</taxon>
        <taxon>Spermatophyta</taxon>
        <taxon>Magnoliopsida</taxon>
        <taxon>eudicotyledons</taxon>
        <taxon>Gunneridae</taxon>
        <taxon>Pentapetalae</taxon>
        <taxon>rosids</taxon>
        <taxon>fabids</taxon>
        <taxon>Fabales</taxon>
        <taxon>Fabaceae</taxon>
        <taxon>Papilionoideae</taxon>
        <taxon>50 kb inversion clade</taxon>
        <taxon>NPAAA clade</taxon>
        <taxon>indigoferoid/millettioid clade</taxon>
        <taxon>Phaseoleae</taxon>
        <taxon>Clitoria</taxon>
    </lineage>
</organism>
<dbReference type="GO" id="GO:0006890">
    <property type="term" value="P:retrograde vesicle-mediated transport, Golgi to endoplasmic reticulum"/>
    <property type="evidence" value="ECO:0007669"/>
    <property type="project" value="TreeGrafter"/>
</dbReference>
<dbReference type="PANTHER" id="PTHR21443">
    <property type="entry name" value="CONSERVED OLIGOMERIC GOLGI COMPLEX COMPONENT 7"/>
    <property type="match status" value="1"/>
</dbReference>
<dbReference type="Proteomes" id="UP001359559">
    <property type="component" value="Unassembled WGS sequence"/>
</dbReference>
<comment type="subcellular location">
    <subcellularLocation>
        <location evidence="1">Golgi apparatus membrane</location>
        <topology evidence="1">Peripheral membrane protein</topology>
    </subcellularLocation>
</comment>
<protein>
    <recommendedName>
        <fullName evidence="3">Conserved oligomeric Golgi complex subunit 7</fullName>
    </recommendedName>
    <alternativeName>
        <fullName evidence="8">Component of oligomeric Golgi complex 7</fullName>
    </alternativeName>
</protein>
<proteinExistence type="inferred from homology"/>
<evidence type="ECO:0000256" key="3">
    <source>
        <dbReference type="ARBA" id="ARBA00020984"/>
    </source>
</evidence>
<dbReference type="GO" id="GO:0000139">
    <property type="term" value="C:Golgi membrane"/>
    <property type="evidence" value="ECO:0007669"/>
    <property type="project" value="UniProtKB-SubCell"/>
</dbReference>
<dbReference type="PANTHER" id="PTHR21443:SF0">
    <property type="entry name" value="CONSERVED OLIGOMERIC GOLGI COMPLEX SUBUNIT 7"/>
    <property type="match status" value="1"/>
</dbReference>
<evidence type="ECO:0000313" key="10">
    <source>
        <dbReference type="EMBL" id="KAK7263976.1"/>
    </source>
</evidence>
<dbReference type="GO" id="GO:0006886">
    <property type="term" value="P:intracellular protein transport"/>
    <property type="evidence" value="ECO:0007669"/>
    <property type="project" value="InterPro"/>
</dbReference>
<dbReference type="InterPro" id="IPR019335">
    <property type="entry name" value="COG7"/>
</dbReference>
<evidence type="ECO:0000256" key="2">
    <source>
        <dbReference type="ARBA" id="ARBA00005831"/>
    </source>
</evidence>
<accession>A0AAN9EV98</accession>
<evidence type="ECO:0000256" key="9">
    <source>
        <dbReference type="SAM" id="Phobius"/>
    </source>
</evidence>
<keyword evidence="6" id="KW-0333">Golgi apparatus</keyword>
<evidence type="ECO:0000256" key="5">
    <source>
        <dbReference type="ARBA" id="ARBA00022927"/>
    </source>
</evidence>
<dbReference type="EMBL" id="JAYKXN010000008">
    <property type="protein sequence ID" value="KAK7263976.1"/>
    <property type="molecule type" value="Genomic_DNA"/>
</dbReference>
<keyword evidence="4" id="KW-0813">Transport</keyword>
<gene>
    <name evidence="10" type="ORF">RJT34_31576</name>
</gene>
<keyword evidence="7 9" id="KW-0472">Membrane</keyword>
<evidence type="ECO:0000256" key="4">
    <source>
        <dbReference type="ARBA" id="ARBA00022448"/>
    </source>
</evidence>
<evidence type="ECO:0000256" key="1">
    <source>
        <dbReference type="ARBA" id="ARBA00004395"/>
    </source>
</evidence>
<comment type="similarity">
    <text evidence="2">Belongs to the COG7 family.</text>
</comment>
<evidence type="ECO:0000313" key="11">
    <source>
        <dbReference type="Proteomes" id="UP001359559"/>
    </source>
</evidence>
<dbReference type="AlphaFoldDB" id="A0AAN9EV98"/>
<dbReference type="Pfam" id="PF10191">
    <property type="entry name" value="COG7"/>
    <property type="match status" value="3"/>
</dbReference>
<dbReference type="GO" id="GO:0007030">
    <property type="term" value="P:Golgi organization"/>
    <property type="evidence" value="ECO:0007669"/>
    <property type="project" value="TreeGrafter"/>
</dbReference>
<evidence type="ECO:0000256" key="8">
    <source>
        <dbReference type="ARBA" id="ARBA00031345"/>
    </source>
</evidence>
<keyword evidence="5" id="KW-0653">Protein transport</keyword>
<keyword evidence="9" id="KW-0812">Transmembrane</keyword>
<feature type="transmembrane region" description="Helical" evidence="9">
    <location>
        <begin position="21"/>
        <end position="41"/>
    </location>
</feature>
<comment type="caution">
    <text evidence="10">The sequence shown here is derived from an EMBL/GenBank/DDBJ whole genome shotgun (WGS) entry which is preliminary data.</text>
</comment>
<keyword evidence="9" id="KW-1133">Transmembrane helix</keyword>
<evidence type="ECO:0000256" key="6">
    <source>
        <dbReference type="ARBA" id="ARBA00023034"/>
    </source>
</evidence>
<keyword evidence="11" id="KW-1185">Reference proteome</keyword>
<dbReference type="GO" id="GO:0017119">
    <property type="term" value="C:Golgi transport complex"/>
    <property type="evidence" value="ECO:0007669"/>
    <property type="project" value="InterPro"/>
</dbReference>